<evidence type="ECO:0000259" key="5">
    <source>
        <dbReference type="PROSITE" id="PS01124"/>
    </source>
</evidence>
<dbReference type="SMART" id="SM00448">
    <property type="entry name" value="REC"/>
    <property type="match status" value="1"/>
</dbReference>
<dbReference type="SMART" id="SM00342">
    <property type="entry name" value="HTH_ARAC"/>
    <property type="match status" value="1"/>
</dbReference>
<dbReference type="InterPro" id="IPR011006">
    <property type="entry name" value="CheY-like_superfamily"/>
</dbReference>
<dbReference type="Pfam" id="PF00072">
    <property type="entry name" value="Response_reg"/>
    <property type="match status" value="1"/>
</dbReference>
<evidence type="ECO:0000256" key="3">
    <source>
        <dbReference type="ARBA" id="ARBA00023163"/>
    </source>
</evidence>
<reference evidence="7 8" key="1">
    <citation type="submission" date="2022-09" db="EMBL/GenBank/DDBJ databases">
        <authorList>
            <person name="Han X.L."/>
            <person name="Wang Q."/>
            <person name="Lu T."/>
        </authorList>
    </citation>
    <scope>NUCLEOTIDE SEQUENCE [LARGE SCALE GENOMIC DNA]</scope>
    <source>
        <strain evidence="7 8">WQ 127069</strain>
    </source>
</reference>
<dbReference type="RefSeq" id="WP_262683486.1">
    <property type="nucleotide sequence ID" value="NZ_JAOQIO010000016.1"/>
</dbReference>
<keyword evidence="8" id="KW-1185">Reference proteome</keyword>
<keyword evidence="4" id="KW-0597">Phosphoprotein</keyword>
<evidence type="ECO:0000256" key="4">
    <source>
        <dbReference type="PROSITE-ProRule" id="PRU00169"/>
    </source>
</evidence>
<organism evidence="7 8">
    <name type="scientific">Paenibacillus baimaensis</name>
    <dbReference type="NCBI Taxonomy" id="2982185"/>
    <lineage>
        <taxon>Bacteria</taxon>
        <taxon>Bacillati</taxon>
        <taxon>Bacillota</taxon>
        <taxon>Bacilli</taxon>
        <taxon>Bacillales</taxon>
        <taxon>Paenibacillaceae</taxon>
        <taxon>Paenibacillus</taxon>
    </lineage>
</organism>
<dbReference type="EMBL" id="JAOQIO010000016">
    <property type="protein sequence ID" value="MCU6792091.1"/>
    <property type="molecule type" value="Genomic_DNA"/>
</dbReference>
<accession>A0ABT2UBU6</accession>
<evidence type="ECO:0000313" key="8">
    <source>
        <dbReference type="Proteomes" id="UP001652445"/>
    </source>
</evidence>
<dbReference type="InterPro" id="IPR001789">
    <property type="entry name" value="Sig_transdc_resp-reg_receiver"/>
</dbReference>
<evidence type="ECO:0000259" key="6">
    <source>
        <dbReference type="PROSITE" id="PS50110"/>
    </source>
</evidence>
<dbReference type="SUPFAM" id="SSF52172">
    <property type="entry name" value="CheY-like"/>
    <property type="match status" value="1"/>
</dbReference>
<feature type="domain" description="Response regulatory" evidence="6">
    <location>
        <begin position="3"/>
        <end position="120"/>
    </location>
</feature>
<comment type="caution">
    <text evidence="7">The sequence shown here is derived from an EMBL/GenBank/DDBJ whole genome shotgun (WGS) entry which is preliminary data.</text>
</comment>
<dbReference type="InterPro" id="IPR018060">
    <property type="entry name" value="HTH_AraC"/>
</dbReference>
<dbReference type="PROSITE" id="PS01124">
    <property type="entry name" value="HTH_ARAC_FAMILY_2"/>
    <property type="match status" value="1"/>
</dbReference>
<keyword evidence="2" id="KW-0238">DNA-binding</keyword>
<sequence length="542" mass="63808">MYKVMLVDDDYPVLEYLEQIIPWDELGLLMQGMYDNPLEALEHAKAEMPDILITDIGMPHISGIELIRQLKELNGELCTIILSCYNDFHYAQQAVKLNVQDYMLKESISPDTITTQLQQLCGRLDAVRESRKQRKQLQHILNDNKAELKQKFLLGTMNNQIWHKEEWLDTLRQYGINYEAHPYLLVLYHIEQHAQTKKNLNMCDDMLMYAVDNVMDEMLEKVEGAISFRYSTKSGFLFIPCRLTVKENGYSLVNDTLKQVQDSLTKYLRVQVSFYLGERSGQPQQLKANLLKLLNTLEHRFYLPEGYIGVIKEEEFSKADLFTYFSQALEEIKQLILQEDVQGMEEAASRWMSFVEKERFPPDMVKEWVLKLLLDMRVKFKSLQKFQTNYSVEVLHSTMSEIDHTNQLKSWMLVHLEEMLSQMGTIFQQSKRGEISEAQRYVQDHLHQKITLEEVADYLHLNSSYFSRLYKKETGLTFIEYVIQTKMNKARELLDNTDKTVEEISYTLGYDNKRYFIQLFKNEIGVPPLIYSRGSDTRRNKQ</sequence>
<gene>
    <name evidence="7" type="ORF">OB236_08115</name>
</gene>
<dbReference type="SUPFAM" id="SSF46689">
    <property type="entry name" value="Homeodomain-like"/>
    <property type="match status" value="2"/>
</dbReference>
<protein>
    <submittedName>
        <fullName evidence="7">Response regulator</fullName>
    </submittedName>
</protein>
<dbReference type="CDD" id="cd17536">
    <property type="entry name" value="REC_YesN-like"/>
    <property type="match status" value="1"/>
</dbReference>
<feature type="modified residue" description="4-aspartylphosphate" evidence="4">
    <location>
        <position position="55"/>
    </location>
</feature>
<dbReference type="Gene3D" id="3.40.50.2300">
    <property type="match status" value="1"/>
</dbReference>
<dbReference type="Proteomes" id="UP001652445">
    <property type="component" value="Unassembled WGS sequence"/>
</dbReference>
<dbReference type="InterPro" id="IPR009057">
    <property type="entry name" value="Homeodomain-like_sf"/>
</dbReference>
<name>A0ABT2UBU6_9BACL</name>
<dbReference type="InterPro" id="IPR018062">
    <property type="entry name" value="HTH_AraC-typ_CS"/>
</dbReference>
<dbReference type="Pfam" id="PF12833">
    <property type="entry name" value="HTH_18"/>
    <property type="match status" value="1"/>
</dbReference>
<evidence type="ECO:0000256" key="1">
    <source>
        <dbReference type="ARBA" id="ARBA00023015"/>
    </source>
</evidence>
<evidence type="ECO:0000313" key="7">
    <source>
        <dbReference type="EMBL" id="MCU6792091.1"/>
    </source>
</evidence>
<dbReference type="Gene3D" id="1.10.10.60">
    <property type="entry name" value="Homeodomain-like"/>
    <property type="match status" value="2"/>
</dbReference>
<dbReference type="PANTHER" id="PTHR43280">
    <property type="entry name" value="ARAC-FAMILY TRANSCRIPTIONAL REGULATOR"/>
    <property type="match status" value="1"/>
</dbReference>
<dbReference type="PANTHER" id="PTHR43280:SF10">
    <property type="entry name" value="REGULATORY PROTEIN POCR"/>
    <property type="match status" value="1"/>
</dbReference>
<feature type="domain" description="HTH araC/xylS-type" evidence="5">
    <location>
        <begin position="436"/>
        <end position="534"/>
    </location>
</feature>
<evidence type="ECO:0000256" key="2">
    <source>
        <dbReference type="ARBA" id="ARBA00023125"/>
    </source>
</evidence>
<dbReference type="PROSITE" id="PS50110">
    <property type="entry name" value="RESPONSE_REGULATORY"/>
    <property type="match status" value="1"/>
</dbReference>
<keyword evidence="3" id="KW-0804">Transcription</keyword>
<keyword evidence="1" id="KW-0805">Transcription regulation</keyword>
<dbReference type="PROSITE" id="PS00041">
    <property type="entry name" value="HTH_ARAC_FAMILY_1"/>
    <property type="match status" value="1"/>
</dbReference>
<proteinExistence type="predicted"/>